<dbReference type="OrthoDB" id="9813967at2"/>
<dbReference type="PANTHER" id="PTHR30469:SF18">
    <property type="entry name" value="RESISTANCE-NODULATION-CELL DIVISION (RND) EFFLUX MEMBRANE FUSION PROTEIN-RELATED"/>
    <property type="match status" value="1"/>
</dbReference>
<dbReference type="Gene3D" id="2.40.30.170">
    <property type="match status" value="1"/>
</dbReference>
<feature type="domain" description="Multidrug resistance protein MdtA-like barrel-sandwich hybrid" evidence="2">
    <location>
        <begin position="61"/>
        <end position="195"/>
    </location>
</feature>
<keyword evidence="5" id="KW-1185">Reference proteome</keyword>
<dbReference type="InterPro" id="IPR058792">
    <property type="entry name" value="Beta-barrel_RND_2"/>
</dbReference>
<dbReference type="Pfam" id="PF25954">
    <property type="entry name" value="Beta-barrel_RND_2"/>
    <property type="match status" value="1"/>
</dbReference>
<evidence type="ECO:0000259" key="2">
    <source>
        <dbReference type="Pfam" id="PF25917"/>
    </source>
</evidence>
<dbReference type="InterPro" id="IPR006143">
    <property type="entry name" value="RND_pump_MFP"/>
</dbReference>
<dbReference type="GO" id="GO:1990281">
    <property type="term" value="C:efflux pump complex"/>
    <property type="evidence" value="ECO:0007669"/>
    <property type="project" value="TreeGrafter"/>
</dbReference>
<dbReference type="Proteomes" id="UP000325255">
    <property type="component" value="Unassembled WGS sequence"/>
</dbReference>
<evidence type="ECO:0000313" key="5">
    <source>
        <dbReference type="Proteomes" id="UP000325255"/>
    </source>
</evidence>
<dbReference type="Pfam" id="PF25917">
    <property type="entry name" value="BSH_RND"/>
    <property type="match status" value="1"/>
</dbReference>
<dbReference type="SUPFAM" id="SSF111369">
    <property type="entry name" value="HlyD-like secretion proteins"/>
    <property type="match status" value="1"/>
</dbReference>
<evidence type="ECO:0000256" key="1">
    <source>
        <dbReference type="ARBA" id="ARBA00009477"/>
    </source>
</evidence>
<name>A0A5M6IZD6_9PROT</name>
<accession>A0A5M6IZD6</accession>
<organism evidence="4 5">
    <name type="scientific">Rhodovastum atsumiense</name>
    <dbReference type="NCBI Taxonomy" id="504468"/>
    <lineage>
        <taxon>Bacteria</taxon>
        <taxon>Pseudomonadati</taxon>
        <taxon>Pseudomonadota</taxon>
        <taxon>Alphaproteobacteria</taxon>
        <taxon>Acetobacterales</taxon>
        <taxon>Acetobacteraceae</taxon>
        <taxon>Rhodovastum</taxon>
    </lineage>
</organism>
<evidence type="ECO:0000313" key="4">
    <source>
        <dbReference type="EMBL" id="KAA5613702.1"/>
    </source>
</evidence>
<dbReference type="AlphaFoldDB" id="A0A5M6IZD6"/>
<dbReference type="Gene3D" id="1.10.287.470">
    <property type="entry name" value="Helix hairpin bin"/>
    <property type="match status" value="1"/>
</dbReference>
<comment type="similarity">
    <text evidence="1">Belongs to the membrane fusion protein (MFP) (TC 8.A.1) family.</text>
</comment>
<dbReference type="Gene3D" id="2.40.50.100">
    <property type="match status" value="1"/>
</dbReference>
<dbReference type="PANTHER" id="PTHR30469">
    <property type="entry name" value="MULTIDRUG RESISTANCE PROTEIN MDTA"/>
    <property type="match status" value="1"/>
</dbReference>
<dbReference type="NCBIfam" id="TIGR01730">
    <property type="entry name" value="RND_mfp"/>
    <property type="match status" value="1"/>
</dbReference>
<dbReference type="PROSITE" id="PS51257">
    <property type="entry name" value="PROKAR_LIPOPROTEIN"/>
    <property type="match status" value="1"/>
</dbReference>
<comment type="caution">
    <text evidence="4">The sequence shown here is derived from an EMBL/GenBank/DDBJ whole genome shotgun (WGS) entry which is preliminary data.</text>
</comment>
<protein>
    <submittedName>
        <fullName evidence="4">Efflux RND transporter periplasmic adaptor subunit</fullName>
    </submittedName>
</protein>
<dbReference type="GO" id="GO:0015562">
    <property type="term" value="F:efflux transmembrane transporter activity"/>
    <property type="evidence" value="ECO:0007669"/>
    <property type="project" value="TreeGrafter"/>
</dbReference>
<evidence type="ECO:0000259" key="3">
    <source>
        <dbReference type="Pfam" id="PF25954"/>
    </source>
</evidence>
<reference evidence="4 5" key="1">
    <citation type="submission" date="2019-09" db="EMBL/GenBank/DDBJ databases">
        <title>Genome sequence of Rhodovastum atsumiense, a diverse member of the Acetobacteraceae family of non-sulfur purple photosynthetic bacteria.</title>
        <authorList>
            <person name="Meyer T."/>
            <person name="Kyndt J."/>
        </authorList>
    </citation>
    <scope>NUCLEOTIDE SEQUENCE [LARGE SCALE GENOMIC DNA]</scope>
    <source>
        <strain evidence="4 5">DSM 21279</strain>
    </source>
</reference>
<gene>
    <name evidence="4" type="ORF">F1189_04650</name>
</gene>
<dbReference type="InterPro" id="IPR058625">
    <property type="entry name" value="MdtA-like_BSH"/>
</dbReference>
<dbReference type="RefSeq" id="WP_150039451.1">
    <property type="nucleotide sequence ID" value="NZ_OW485601.1"/>
</dbReference>
<sequence>MTDHVRRALCMLALPIVLGACRERATPAVETTTRPVQAVRVALRPAEDIRSFTGTIRARREADLGFRAGGRIVAREVDLGARVQAGQVLARLDPTDLALALRSAEADLAAAEAQAAQARADGSRSTRLLAGGWIPAATDDARQAAARTTRERVVAARAAVQLARNRRDYAELRAPASGVVTAILADPGTVVAEGTPVLRLAEAGTLEVEVALPEAALAAAGEAPARVTLWARPQETLAARLRELAPTADPKLRTFTARYAIAEPPDWLAYGMTATVRLAQEAGPPLAVVPAAALADRGAGPIVWVVDVANGRLDPRPVTLRRLGSDRALVGGLRDGELVVGLGVQKLDPDARVRVAEIRRAPE</sequence>
<dbReference type="Gene3D" id="2.40.420.20">
    <property type="match status" value="1"/>
</dbReference>
<proteinExistence type="inferred from homology"/>
<dbReference type="EMBL" id="VWPK01000005">
    <property type="protein sequence ID" value="KAA5613702.1"/>
    <property type="molecule type" value="Genomic_DNA"/>
</dbReference>
<feature type="domain" description="CusB-like beta-barrel" evidence="3">
    <location>
        <begin position="208"/>
        <end position="281"/>
    </location>
</feature>